<dbReference type="Pfam" id="PF01501">
    <property type="entry name" value="Glyco_transf_8"/>
    <property type="match status" value="1"/>
</dbReference>
<feature type="transmembrane region" description="Helical" evidence="1">
    <location>
        <begin position="35"/>
        <end position="55"/>
    </location>
</feature>
<evidence type="ECO:0000313" key="2">
    <source>
        <dbReference type="EMBL" id="GBE80760.1"/>
    </source>
</evidence>
<dbReference type="STRING" id="139825.A0A401GF10"/>
<dbReference type="GO" id="GO:0016757">
    <property type="term" value="F:glycosyltransferase activity"/>
    <property type="evidence" value="ECO:0007669"/>
    <property type="project" value="InterPro"/>
</dbReference>
<dbReference type="PANTHER" id="PTHR11183">
    <property type="entry name" value="GLYCOGENIN SUBFAMILY MEMBER"/>
    <property type="match status" value="1"/>
</dbReference>
<evidence type="ECO:0000256" key="1">
    <source>
        <dbReference type="SAM" id="Phobius"/>
    </source>
</evidence>
<keyword evidence="3" id="KW-1185">Reference proteome</keyword>
<dbReference type="InterPro" id="IPR029044">
    <property type="entry name" value="Nucleotide-diphossugar_trans"/>
</dbReference>
<dbReference type="AlphaFoldDB" id="A0A401GF10"/>
<gene>
    <name evidence="2" type="ORF">SCP_0304790</name>
</gene>
<dbReference type="RefSeq" id="XP_027611673.1">
    <property type="nucleotide sequence ID" value="XM_027755872.1"/>
</dbReference>
<dbReference type="EMBL" id="BFAD01000003">
    <property type="protein sequence ID" value="GBE80760.1"/>
    <property type="molecule type" value="Genomic_DNA"/>
</dbReference>
<dbReference type="Gene3D" id="3.90.550.10">
    <property type="entry name" value="Spore Coat Polysaccharide Biosynthesis Protein SpsA, Chain A"/>
    <property type="match status" value="1"/>
</dbReference>
<keyword evidence="2" id="KW-0808">Transferase</keyword>
<dbReference type="OrthoDB" id="2014201at2759"/>
<keyword evidence="1" id="KW-1133">Transmembrane helix</keyword>
<dbReference type="InParanoid" id="A0A401GF10"/>
<protein>
    <submittedName>
        <fullName evidence="2">Glycosyltransferase family 8 protein</fullName>
    </submittedName>
</protein>
<name>A0A401GF10_9APHY</name>
<proteinExistence type="predicted"/>
<sequence length="362" mass="41302">MFSFLVSRYKDYMPLWSDSPGHPRRNLNKRPCTPTTAFVILSVLFNLFFAWQFFWPWPSALDNYQPLNQHPIVDEKVVEPLTFENSNEYAVVTGLYTDAFATAVATLGHTLNAANSTAARILLYLPERVSPRALCVATASGFRPHAVARIPPPHAGVHRHFLDQYSKLRLWTLDTIGVRALVYLDADTLVRRNFDELFSLPYAFAAVPDVFLDSRAFASSFNAGVLFLRPDSAVFEDMLPKIATAAYPAEDAEQSFLNHYFGMQALRLPYAYNANLAIKKRQPEMWRDLMAAEVRIVHYTLVKPFLTGDYAEVELEKLDKNVESKKRARGGAFVEEVEEWGRAWRQTRRLYGDVFDQCRSAT</sequence>
<dbReference type="InterPro" id="IPR050587">
    <property type="entry name" value="GNT1/Glycosyltrans_8"/>
</dbReference>
<keyword evidence="1" id="KW-0472">Membrane</keyword>
<keyword evidence="1" id="KW-0812">Transmembrane</keyword>
<dbReference type="GeneID" id="38777677"/>
<reference evidence="2 3" key="1">
    <citation type="journal article" date="2018" name="Sci. Rep.">
        <title>Genome sequence of the cauliflower mushroom Sparassis crispa (Hanabiratake) and its association with beneficial usage.</title>
        <authorList>
            <person name="Kiyama R."/>
            <person name="Furutani Y."/>
            <person name="Kawaguchi K."/>
            <person name="Nakanishi T."/>
        </authorList>
    </citation>
    <scope>NUCLEOTIDE SEQUENCE [LARGE SCALE GENOMIC DNA]</scope>
</reference>
<evidence type="ECO:0000313" key="3">
    <source>
        <dbReference type="Proteomes" id="UP000287166"/>
    </source>
</evidence>
<comment type="caution">
    <text evidence="2">The sequence shown here is derived from an EMBL/GenBank/DDBJ whole genome shotgun (WGS) entry which is preliminary data.</text>
</comment>
<dbReference type="SUPFAM" id="SSF53448">
    <property type="entry name" value="Nucleotide-diphospho-sugar transferases"/>
    <property type="match status" value="1"/>
</dbReference>
<accession>A0A401GF10</accession>
<dbReference type="InterPro" id="IPR002495">
    <property type="entry name" value="Glyco_trans_8"/>
</dbReference>
<dbReference type="Proteomes" id="UP000287166">
    <property type="component" value="Unassembled WGS sequence"/>
</dbReference>
<organism evidence="2 3">
    <name type="scientific">Sparassis crispa</name>
    <dbReference type="NCBI Taxonomy" id="139825"/>
    <lineage>
        <taxon>Eukaryota</taxon>
        <taxon>Fungi</taxon>
        <taxon>Dikarya</taxon>
        <taxon>Basidiomycota</taxon>
        <taxon>Agaricomycotina</taxon>
        <taxon>Agaricomycetes</taxon>
        <taxon>Polyporales</taxon>
        <taxon>Sparassidaceae</taxon>
        <taxon>Sparassis</taxon>
    </lineage>
</organism>